<keyword evidence="4 6" id="KW-1133">Transmembrane helix</keyword>
<evidence type="ECO:0000256" key="1">
    <source>
        <dbReference type="ARBA" id="ARBA00004141"/>
    </source>
</evidence>
<accession>A0A316D676</accession>
<feature type="domain" description="ABC transmembrane type-1" evidence="7">
    <location>
        <begin position="446"/>
        <end position="664"/>
    </location>
</feature>
<dbReference type="InterPro" id="IPR035906">
    <property type="entry name" value="MetI-like_sf"/>
</dbReference>
<dbReference type="AlphaFoldDB" id="A0A316D676"/>
<feature type="transmembrane region" description="Helical" evidence="6">
    <location>
        <begin position="323"/>
        <end position="344"/>
    </location>
</feature>
<comment type="subcellular location">
    <subcellularLocation>
        <location evidence="6">Cell membrane</location>
        <topology evidence="6">Multi-pass membrane protein</topology>
    </subcellularLocation>
    <subcellularLocation>
        <location evidence="1">Membrane</location>
        <topology evidence="1">Multi-pass membrane protein</topology>
    </subcellularLocation>
</comment>
<evidence type="ECO:0000256" key="2">
    <source>
        <dbReference type="ARBA" id="ARBA00022448"/>
    </source>
</evidence>
<feature type="transmembrane region" description="Helical" evidence="6">
    <location>
        <begin position="223"/>
        <end position="246"/>
    </location>
</feature>
<comment type="similarity">
    <text evidence="6">Belongs to the binding-protein-dependent transport system permease family.</text>
</comment>
<feature type="transmembrane region" description="Helical" evidence="6">
    <location>
        <begin position="690"/>
        <end position="708"/>
    </location>
</feature>
<feature type="transmembrane region" description="Helical" evidence="6">
    <location>
        <begin position="181"/>
        <end position="203"/>
    </location>
</feature>
<organism evidence="8 9">
    <name type="scientific">Tumebacillus permanentifrigoris</name>
    <dbReference type="NCBI Taxonomy" id="378543"/>
    <lineage>
        <taxon>Bacteria</taxon>
        <taxon>Bacillati</taxon>
        <taxon>Bacillota</taxon>
        <taxon>Bacilli</taxon>
        <taxon>Bacillales</taxon>
        <taxon>Alicyclobacillaceae</taxon>
        <taxon>Tumebacillus</taxon>
    </lineage>
</organism>
<evidence type="ECO:0000313" key="8">
    <source>
        <dbReference type="EMBL" id="PWK07934.1"/>
    </source>
</evidence>
<evidence type="ECO:0000259" key="7">
    <source>
        <dbReference type="PROSITE" id="PS50928"/>
    </source>
</evidence>
<dbReference type="SUPFAM" id="SSF161098">
    <property type="entry name" value="MetI-like"/>
    <property type="match status" value="2"/>
</dbReference>
<proteinExistence type="inferred from homology"/>
<dbReference type="PANTHER" id="PTHR43839">
    <property type="entry name" value="OPPC IN A BINDING PROTEIN-DEPENDENT TRANSPORT SYSTEM"/>
    <property type="match status" value="1"/>
</dbReference>
<feature type="transmembrane region" description="Helical" evidence="6">
    <location>
        <begin position="146"/>
        <end position="169"/>
    </location>
</feature>
<keyword evidence="2 6" id="KW-0813">Transport</keyword>
<keyword evidence="3 6" id="KW-0812">Transmembrane</keyword>
<dbReference type="GO" id="GO:0055085">
    <property type="term" value="P:transmembrane transport"/>
    <property type="evidence" value="ECO:0007669"/>
    <property type="project" value="InterPro"/>
</dbReference>
<name>A0A316D676_9BACL</name>
<dbReference type="Pfam" id="PF00528">
    <property type="entry name" value="BPD_transp_1"/>
    <property type="match status" value="2"/>
</dbReference>
<evidence type="ECO:0000256" key="4">
    <source>
        <dbReference type="ARBA" id="ARBA00022989"/>
    </source>
</evidence>
<evidence type="ECO:0000256" key="5">
    <source>
        <dbReference type="ARBA" id="ARBA00023136"/>
    </source>
</evidence>
<sequence>MKQVGKVISLLLAVCLGLLLFSNLDKGFIKYEQDVLQVIVRPGMALGDMTSNFSGIQVLDVEKGLVAIPYGAVDDLQEQLQRLPGVKQVEKVTVKPHYSLKKLLYSIKQQVMQYAKGEFGGLSYKSRPERVYDISGQLMVLLTRSLGYLLAGLGLGVVCSLGLVVLGAWKPRLGKWFDGVHALLFGIPDFFMVTLFQFGAIMIAKRTGYKVFSIMQFSDDIPFVIPMLSIAILPGILLYGVVRLAIEREWEQSYVRTAYSKGLSKSKVLFHHILRNTYPDLLAVLPRTIALSITSLLVAEVMCGIFGLGGYAVNKDLVRVTSLTTTCAILSVVVITAHIVSFVMQRKFSIKHEGGAISATKKPYSRKDSLLYGLSWIAFSLLVFVIVAGGWLMPHTIGTGDRIQWITEQVDGVVKYVTPPFAPSSRHWLGTDHRGLDVLSLLVNGARYTFGFALCVTVLRLLIGVPMGMWSGLTGKGKEPLAWMNIITSSVPSLLLVFPVLYGLSQQGLGFQSIGESGGVLFSVILICLLVFLGVFQIAGQFSARAQFYRDSLYIDSARTMGSSTWRIMRVHLVPQLRLELIYAAIVELVQVLFVMGQLAVLGFFFGGGEMFGVGEGNFFPLTTTGEWGGMIAYGVRVIRSYPWIILSAGAAMTLTILCLMFFSNQMQRRFEYPRIQPAKNPYRFMEPRMLTTAGVTISICMLIVITLKMPSTMSEKLTSQVPPTLENVPSIPSAEPSAKQVEDFKVGCRNVAEGFLRYLIQGKWDMASSYIMDGSQDISKPVKPFDAWMTAFTDRGYQLVRIGGVPEIPKGKSMYQGVELEISVLDKNGQSEVWVLQVDNHYVIAGREEPK</sequence>
<dbReference type="EMBL" id="QGGL01000016">
    <property type="protein sequence ID" value="PWK07934.1"/>
    <property type="molecule type" value="Genomic_DNA"/>
</dbReference>
<feature type="transmembrane region" description="Helical" evidence="6">
    <location>
        <begin position="370"/>
        <end position="392"/>
    </location>
</feature>
<feature type="transmembrane region" description="Helical" evidence="6">
    <location>
        <begin position="521"/>
        <end position="540"/>
    </location>
</feature>
<dbReference type="PROSITE" id="PS50928">
    <property type="entry name" value="ABC_TM1"/>
    <property type="match status" value="1"/>
</dbReference>
<dbReference type="PANTHER" id="PTHR43839:SF3">
    <property type="entry name" value="OLIGOPEPTIDE ABC TRANSPORTER, PERMEASE PROTEIN"/>
    <property type="match status" value="1"/>
</dbReference>
<keyword evidence="9" id="KW-1185">Reference proteome</keyword>
<evidence type="ECO:0000256" key="3">
    <source>
        <dbReference type="ARBA" id="ARBA00022692"/>
    </source>
</evidence>
<dbReference type="CDD" id="cd06261">
    <property type="entry name" value="TM_PBP2"/>
    <property type="match status" value="2"/>
</dbReference>
<dbReference type="RefSeq" id="WP_109690537.1">
    <property type="nucleotide sequence ID" value="NZ_QGGL01000016.1"/>
</dbReference>
<evidence type="ECO:0000313" key="9">
    <source>
        <dbReference type="Proteomes" id="UP000245634"/>
    </source>
</evidence>
<dbReference type="Gene3D" id="1.10.3720.10">
    <property type="entry name" value="MetI-like"/>
    <property type="match status" value="2"/>
</dbReference>
<dbReference type="Proteomes" id="UP000245634">
    <property type="component" value="Unassembled WGS sequence"/>
</dbReference>
<protein>
    <submittedName>
        <fullName evidence="8">ABC-type dipeptide/oligopeptide/nickel transport system permease subunit</fullName>
    </submittedName>
</protein>
<comment type="caution">
    <text evidence="8">The sequence shown here is derived from an EMBL/GenBank/DDBJ whole genome shotgun (WGS) entry which is preliminary data.</text>
</comment>
<dbReference type="GO" id="GO:0005886">
    <property type="term" value="C:plasma membrane"/>
    <property type="evidence" value="ECO:0007669"/>
    <property type="project" value="UniProtKB-SubCell"/>
</dbReference>
<gene>
    <name evidence="8" type="ORF">C7459_11693</name>
</gene>
<evidence type="ECO:0000256" key="6">
    <source>
        <dbReference type="RuleBase" id="RU363032"/>
    </source>
</evidence>
<keyword evidence="5 6" id="KW-0472">Membrane</keyword>
<feature type="transmembrane region" description="Helical" evidence="6">
    <location>
        <begin position="448"/>
        <end position="470"/>
    </location>
</feature>
<reference evidence="8 9" key="1">
    <citation type="submission" date="2018-05" db="EMBL/GenBank/DDBJ databases">
        <title>Genomic Encyclopedia of Type Strains, Phase IV (KMG-IV): sequencing the most valuable type-strain genomes for metagenomic binning, comparative biology and taxonomic classification.</title>
        <authorList>
            <person name="Goeker M."/>
        </authorList>
    </citation>
    <scope>NUCLEOTIDE SEQUENCE [LARGE SCALE GENOMIC DNA]</scope>
    <source>
        <strain evidence="8 9">DSM 18773</strain>
    </source>
</reference>
<feature type="transmembrane region" description="Helical" evidence="6">
    <location>
        <begin position="641"/>
        <end position="663"/>
    </location>
</feature>
<feature type="transmembrane region" description="Helical" evidence="6">
    <location>
        <begin position="289"/>
        <end position="311"/>
    </location>
</feature>
<feature type="transmembrane region" description="Helical" evidence="6">
    <location>
        <begin position="482"/>
        <end position="501"/>
    </location>
</feature>
<dbReference type="InterPro" id="IPR000515">
    <property type="entry name" value="MetI-like"/>
</dbReference>
<feature type="transmembrane region" description="Helical" evidence="6">
    <location>
        <begin position="581"/>
        <end position="606"/>
    </location>
</feature>
<dbReference type="OrthoDB" id="2351941at2"/>